<evidence type="ECO:0000313" key="2">
    <source>
        <dbReference type="Proteomes" id="UP000236738"/>
    </source>
</evidence>
<dbReference type="AlphaFoldDB" id="A0A1H6BJQ3"/>
<reference evidence="2" key="1">
    <citation type="submission" date="2016-10" db="EMBL/GenBank/DDBJ databases">
        <authorList>
            <person name="Varghese N."/>
            <person name="Submissions S."/>
        </authorList>
    </citation>
    <scope>NUCLEOTIDE SEQUENCE [LARGE SCALE GENOMIC DNA]</scope>
    <source>
        <strain evidence="2">DSM 21580</strain>
    </source>
</reference>
<gene>
    <name evidence="1" type="ORF">SAMN05421847_2938</name>
</gene>
<dbReference type="RefSeq" id="WP_103914768.1">
    <property type="nucleotide sequence ID" value="NZ_FNUS01000008.1"/>
</dbReference>
<organism evidence="1 2">
    <name type="scientific">Halpernia humi</name>
    <dbReference type="NCBI Taxonomy" id="493375"/>
    <lineage>
        <taxon>Bacteria</taxon>
        <taxon>Pseudomonadati</taxon>
        <taxon>Bacteroidota</taxon>
        <taxon>Flavobacteriia</taxon>
        <taxon>Flavobacteriales</taxon>
        <taxon>Weeksellaceae</taxon>
        <taxon>Chryseobacterium group</taxon>
        <taxon>Halpernia</taxon>
    </lineage>
</organism>
<accession>A0A1H6BJQ3</accession>
<sequence>MSTNYYIEKDRKLPASQDYEFLLKEGMKYVEKLGNKFWTDYNPHDPGISILEVLSYAITELGYRANFDIKDILAVKNGEIKNNTFFTAANIFTNAALTEIDYRKLLIDTEGVANAWFLPVKNEIKNGYFLPNDGETEIFINKLEDKLSLKNTDKHSKLLEKLSLRGLNKVKIELDEDPVLGDLNSMLFSFSFWKNNRWVNVEIIPHFTNWNDPDVRLFKLMNKPTKITIDSIKKMDDLVFMEVKRASKPADSLRFRIFSEDISELDLVLNHFNNEKNICEFISLFEQKRAKIIETFSKINIKLHQNRNLTEDFLCTEIVEKIDIGICADIELETGVDLVEVVSQIQIAIDKVINPKIYFYTLTQLVNDGFHSEDIFLGPKLTYGFLKDEEIENAQLPTEIHASDIIAVLMEINGVKSVKNFMMTAFNILGKPFPNAMNKSWVLKLPGDFKPVFNAKISKLLLFQKNIPFLLSENQQMLVNQKVILYKTQFNQKKLKDANFDFEIPTGNYFELDQYYSIQDDFPRNYGLGKNYISEKESDLRKAQVKQLKGYLYFYEQILADFFAQLYNAKDIFDTKTIGKTYFSKYLEKNDLSGEDFYSKELYNSNLQTVLLNGETPGNVNLYETKDAFFSRRNKILDHLLARFSESFNDYVFMMYSVASDTSGLGELSFDNEDLIQDKQNFLNIYPEISSNRGLGIDYINAKIVEDSLHLNPFWNSTLRGGYEKRVAKLLGINEISLRNIVTENLPAQTQWTVETTPEHFVFKILSPNVDLQEKWDWAQLHFLDQNLYKIDNYGPNFYLYLVKINKKIAKLDKKFSSEIEAFAYLTKMIKVLNIYYENFYCLEHILLRPFNNKSFKDEDLLTVCLQDDCDDEAGNDPYSFKATLVLPGYLSRFKSLVFRKYAEKVFRQEAPAHVLLKICWVNISDMLKFQKAYRNWMENYREYRLKFCKNRLSAQDEINYEKTLNNLAKAIKELNTIYPVGNLYNCQISETSNPLILGNSILGTL</sequence>
<evidence type="ECO:0000313" key="1">
    <source>
        <dbReference type="EMBL" id="SEG60923.1"/>
    </source>
</evidence>
<protein>
    <submittedName>
        <fullName evidence="1">Uncharacterized protein</fullName>
    </submittedName>
</protein>
<keyword evidence="2" id="KW-1185">Reference proteome</keyword>
<dbReference type="OrthoDB" id="8263000at2"/>
<dbReference type="Proteomes" id="UP000236738">
    <property type="component" value="Unassembled WGS sequence"/>
</dbReference>
<proteinExistence type="predicted"/>
<name>A0A1H6BJQ3_9FLAO</name>
<dbReference type="EMBL" id="FNUS01000008">
    <property type="protein sequence ID" value="SEG60923.1"/>
    <property type="molecule type" value="Genomic_DNA"/>
</dbReference>